<accession>A0A8C1S1P0</accession>
<evidence type="ECO:0000259" key="1">
    <source>
        <dbReference type="PROSITE" id="PS50041"/>
    </source>
</evidence>
<reference evidence="2" key="1">
    <citation type="submission" date="2025-08" db="UniProtKB">
        <authorList>
            <consortium name="Ensembl"/>
        </authorList>
    </citation>
    <scope>IDENTIFICATION</scope>
</reference>
<evidence type="ECO:0000313" key="2">
    <source>
        <dbReference type="Ensembl" id="ENSCCRP00015001232.1"/>
    </source>
</evidence>
<dbReference type="PANTHER" id="PTHR45784">
    <property type="entry name" value="C-TYPE LECTIN DOMAIN FAMILY 20 MEMBER A-RELATED"/>
    <property type="match status" value="1"/>
</dbReference>
<evidence type="ECO:0000313" key="3">
    <source>
        <dbReference type="Proteomes" id="UP000694700"/>
    </source>
</evidence>
<dbReference type="InterPro" id="IPR016186">
    <property type="entry name" value="C-type_lectin-like/link_sf"/>
</dbReference>
<proteinExistence type="predicted"/>
<dbReference type="SUPFAM" id="SSF56436">
    <property type="entry name" value="C-type lectin-like"/>
    <property type="match status" value="1"/>
</dbReference>
<feature type="domain" description="C-type lectin" evidence="1">
    <location>
        <begin position="66"/>
        <end position="178"/>
    </location>
</feature>
<dbReference type="PANTHER" id="PTHR45784:SF3">
    <property type="entry name" value="C-TYPE LECTIN DOMAIN FAMILY 4 MEMBER K-LIKE-RELATED"/>
    <property type="match status" value="1"/>
</dbReference>
<sequence length="183" mass="20947">MIYNCNPTVRICVRSHGRECVCAASAVRLVCSFVIWIYDDVFTYRWLKMLILTGLFWRSSGISRQYYYINTAMSWPEAQSYCRERFTDLATVDSMDDVNRLVNVVDAGYNGSVWIGLKRGAQTRWAWSNGENKTSDCFFRHWAAGQPSASGDCVGMSRTNSGRWAQYSCRQQSPFICHGSEHV</sequence>
<dbReference type="InterPro" id="IPR016187">
    <property type="entry name" value="CTDL_fold"/>
</dbReference>
<protein>
    <recommendedName>
        <fullName evidence="1">C-type lectin domain-containing protein</fullName>
    </recommendedName>
</protein>
<dbReference type="Proteomes" id="UP000694700">
    <property type="component" value="Unplaced"/>
</dbReference>
<dbReference type="PROSITE" id="PS50041">
    <property type="entry name" value="C_TYPE_LECTIN_2"/>
    <property type="match status" value="1"/>
</dbReference>
<dbReference type="AlphaFoldDB" id="A0A8C1S1P0"/>
<dbReference type="SMART" id="SM00034">
    <property type="entry name" value="CLECT"/>
    <property type="match status" value="1"/>
</dbReference>
<name>A0A8C1S1P0_CYPCA</name>
<organism evidence="2 3">
    <name type="scientific">Cyprinus carpio</name>
    <name type="common">Common carp</name>
    <dbReference type="NCBI Taxonomy" id="7962"/>
    <lineage>
        <taxon>Eukaryota</taxon>
        <taxon>Metazoa</taxon>
        <taxon>Chordata</taxon>
        <taxon>Craniata</taxon>
        <taxon>Vertebrata</taxon>
        <taxon>Euteleostomi</taxon>
        <taxon>Actinopterygii</taxon>
        <taxon>Neopterygii</taxon>
        <taxon>Teleostei</taxon>
        <taxon>Ostariophysi</taxon>
        <taxon>Cypriniformes</taxon>
        <taxon>Cyprinidae</taxon>
        <taxon>Cyprininae</taxon>
        <taxon>Cyprinus</taxon>
    </lineage>
</organism>
<dbReference type="InterPro" id="IPR001304">
    <property type="entry name" value="C-type_lectin-like"/>
</dbReference>
<dbReference type="Gene3D" id="3.10.100.10">
    <property type="entry name" value="Mannose-Binding Protein A, subunit A"/>
    <property type="match status" value="1"/>
</dbReference>
<dbReference type="Pfam" id="PF00059">
    <property type="entry name" value="Lectin_C"/>
    <property type="match status" value="1"/>
</dbReference>
<dbReference type="Ensembl" id="ENSCCRT00015001328.1">
    <property type="protein sequence ID" value="ENSCCRP00015001232.1"/>
    <property type="gene ID" value="ENSCCRG00015000827.1"/>
</dbReference>